<evidence type="ECO:0000313" key="2">
    <source>
        <dbReference type="EMBL" id="ROT87191.1"/>
    </source>
</evidence>
<dbReference type="Proteomes" id="UP000285266">
    <property type="component" value="Unassembled WGS sequence"/>
</dbReference>
<dbReference type="InterPro" id="IPR011989">
    <property type="entry name" value="ARM-like"/>
</dbReference>
<proteinExistence type="predicted"/>
<evidence type="ECO:0000256" key="1">
    <source>
        <dbReference type="SAM" id="MobiDB-lite"/>
    </source>
</evidence>
<dbReference type="EMBL" id="QRAJ01000003">
    <property type="protein sequence ID" value="ROT87191.1"/>
    <property type="molecule type" value="Genomic_DNA"/>
</dbReference>
<dbReference type="Gene3D" id="1.25.10.10">
    <property type="entry name" value="Leucine-rich Repeat Variant"/>
    <property type="match status" value="1"/>
</dbReference>
<feature type="compositionally biased region" description="Low complexity" evidence="1">
    <location>
        <begin position="113"/>
        <end position="140"/>
    </location>
</feature>
<feature type="compositionally biased region" description="Basic and acidic residues" evidence="1">
    <location>
        <begin position="154"/>
        <end position="163"/>
    </location>
</feature>
<name>A0A423UEQ1_9BIFI</name>
<gene>
    <name evidence="2" type="ORF">BMONG18_0801</name>
</gene>
<reference evidence="2 3" key="1">
    <citation type="submission" date="2018-07" db="EMBL/GenBank/DDBJ databases">
        <title>The role of parmesan cheese in vectoring bovine microbiota.</title>
        <authorList>
            <person name="Lugli G.A."/>
            <person name="Milani C."/>
        </authorList>
    </citation>
    <scope>NUCLEOTIDE SEQUENCE [LARGE SCALE GENOMIC DNA]</scope>
    <source>
        <strain evidence="2 3">BMONG18</strain>
    </source>
</reference>
<dbReference type="InterPro" id="IPR004830">
    <property type="entry name" value="LRR_variant"/>
</dbReference>
<dbReference type="AlphaFoldDB" id="A0A423UEQ1"/>
<organism evidence="2 3">
    <name type="scientific">Bifidobacterium mongoliense</name>
    <dbReference type="NCBI Taxonomy" id="518643"/>
    <lineage>
        <taxon>Bacteria</taxon>
        <taxon>Bacillati</taxon>
        <taxon>Actinomycetota</taxon>
        <taxon>Actinomycetes</taxon>
        <taxon>Bifidobacteriales</taxon>
        <taxon>Bifidobacteriaceae</taxon>
        <taxon>Bifidobacterium</taxon>
    </lineage>
</organism>
<accession>A0A423UEQ1</accession>
<evidence type="ECO:0000313" key="3">
    <source>
        <dbReference type="Proteomes" id="UP000285266"/>
    </source>
</evidence>
<sequence length="341" mass="35316">METKTTTSDATERGVTAADMTEPDDAARRVGRSAESPVEQGAAGDPSSEAASHGAADVAKPTDGTAATADALATADTATPDGTAAAADTATPDGTAATADASPTDGTDDAVDPDAPVDPVDPVDQVDQDGTGAAGSSADAASDRQPDFEPLTDTYERLRHSTDSAELSGYARAPLPDRSNQAAFSRATALLEAVAGNAHTPVEDRVFLATTMPFPNILVKLSADPEAEVRRAVAANEDDKNWLVGRLTKDRDGEVRDTALRNPRSSWKMRLEGAQDPEVGPPTLDALADLGVRTEPGAPAVLSSMVRRAVALNPGCPRETLERLARDGSDQVARAARARLR</sequence>
<protein>
    <submittedName>
        <fullName evidence="2">AbrB family transcriptional regulator</fullName>
    </submittedName>
</protein>
<dbReference type="Pfam" id="PF01816">
    <property type="entry name" value="LRV"/>
    <property type="match status" value="1"/>
</dbReference>
<feature type="compositionally biased region" description="Low complexity" evidence="1">
    <location>
        <begin position="61"/>
        <end position="105"/>
    </location>
</feature>
<comment type="caution">
    <text evidence="2">The sequence shown here is derived from an EMBL/GenBank/DDBJ whole genome shotgun (WGS) entry which is preliminary data.</text>
</comment>
<feature type="region of interest" description="Disordered" evidence="1">
    <location>
        <begin position="1"/>
        <end position="176"/>
    </location>
</feature>